<dbReference type="GO" id="GO:0003677">
    <property type="term" value="F:DNA binding"/>
    <property type="evidence" value="ECO:0007669"/>
    <property type="project" value="UniProtKB-UniRule"/>
</dbReference>
<dbReference type="EMBL" id="LCUJ01000011">
    <property type="protein sequence ID" value="OCL97088.1"/>
    <property type="molecule type" value="Genomic_DNA"/>
</dbReference>
<dbReference type="Gene3D" id="3.30.420.340">
    <property type="entry name" value="UvrC, RNAse H endonuclease domain"/>
    <property type="match status" value="1"/>
</dbReference>
<dbReference type="GO" id="GO:0009381">
    <property type="term" value="F:excinuclease ABC activity"/>
    <property type="evidence" value="ECO:0007669"/>
    <property type="project" value="UniProtKB-UniRule"/>
</dbReference>
<dbReference type="Pfam" id="PF22920">
    <property type="entry name" value="UvrC_RNaseH"/>
    <property type="match status" value="1"/>
</dbReference>
<dbReference type="InterPro" id="IPR004791">
    <property type="entry name" value="UvrC"/>
</dbReference>
<dbReference type="InterPro" id="IPR001943">
    <property type="entry name" value="UVR_dom"/>
</dbReference>
<keyword evidence="4 7" id="KW-0267">Excision nuclease</keyword>
<dbReference type="SMART" id="SM00465">
    <property type="entry name" value="GIYc"/>
    <property type="match status" value="1"/>
</dbReference>
<evidence type="ECO:0000259" key="8">
    <source>
        <dbReference type="PROSITE" id="PS50151"/>
    </source>
</evidence>
<dbReference type="Pfam" id="PF01541">
    <property type="entry name" value="GIY-YIG"/>
    <property type="match status" value="1"/>
</dbReference>
<accession>A0A1C0B442</accession>
<gene>
    <name evidence="7 11" type="primary">uvrC</name>
    <name evidence="11" type="ORF">AAX29_01968</name>
    <name evidence="12" type="ORF">FE246_07405</name>
</gene>
<evidence type="ECO:0000259" key="9">
    <source>
        <dbReference type="PROSITE" id="PS50164"/>
    </source>
</evidence>
<keyword evidence="2 7" id="KW-0227">DNA damage</keyword>
<dbReference type="PROSITE" id="PS50151">
    <property type="entry name" value="UVR"/>
    <property type="match status" value="1"/>
</dbReference>
<dbReference type="OrthoDB" id="9804933at2"/>
<evidence type="ECO:0000256" key="7">
    <source>
        <dbReference type="HAMAP-Rule" id="MF_00203"/>
    </source>
</evidence>
<keyword evidence="5 7" id="KW-0234">DNA repair</keyword>
<comment type="subcellular location">
    <subcellularLocation>
        <location evidence="7">Cytoplasm</location>
    </subcellularLocation>
</comment>
<dbReference type="EMBL" id="VBUF01000004">
    <property type="protein sequence ID" value="TLS71428.1"/>
    <property type="molecule type" value="Genomic_DNA"/>
</dbReference>
<dbReference type="RefSeq" id="WP_066184856.1">
    <property type="nucleotide sequence ID" value="NZ_LCUJ01000011.1"/>
</dbReference>
<dbReference type="GO" id="GO:0005737">
    <property type="term" value="C:cytoplasm"/>
    <property type="evidence" value="ECO:0007669"/>
    <property type="project" value="UniProtKB-SubCell"/>
</dbReference>
<dbReference type="Pfam" id="PF08459">
    <property type="entry name" value="UvrC_RNaseH_dom"/>
    <property type="match status" value="1"/>
</dbReference>
<dbReference type="GO" id="GO:0009432">
    <property type="term" value="P:SOS response"/>
    <property type="evidence" value="ECO:0007669"/>
    <property type="project" value="UniProtKB-UniRule"/>
</dbReference>
<dbReference type="Gene3D" id="1.10.150.20">
    <property type="entry name" value="5' to 3' exonuclease, C-terminal subdomain"/>
    <property type="match status" value="1"/>
</dbReference>
<feature type="domain" description="GIY-YIG" evidence="9">
    <location>
        <begin position="12"/>
        <end position="97"/>
    </location>
</feature>
<dbReference type="InterPro" id="IPR050066">
    <property type="entry name" value="UvrABC_protein_C"/>
</dbReference>
<evidence type="ECO:0000256" key="3">
    <source>
        <dbReference type="ARBA" id="ARBA00022769"/>
    </source>
</evidence>
<dbReference type="SUPFAM" id="SSF47781">
    <property type="entry name" value="RuvA domain 2-like"/>
    <property type="match status" value="1"/>
</dbReference>
<comment type="function">
    <text evidence="7">The UvrABC repair system catalyzes the recognition and processing of DNA lesions. UvrC both incises the 5' and 3' sides of the lesion. The N-terminal half is responsible for the 3' incision and the C-terminal half is responsible for the 5' incision.</text>
</comment>
<evidence type="ECO:0000313" key="14">
    <source>
        <dbReference type="Proteomes" id="UP000308001"/>
    </source>
</evidence>
<comment type="caution">
    <text evidence="11">The sequence shown here is derived from an EMBL/GenBank/DDBJ whole genome shotgun (WGS) entry which is preliminary data.</text>
</comment>
<evidence type="ECO:0000313" key="11">
    <source>
        <dbReference type="EMBL" id="OCL97088.1"/>
    </source>
</evidence>
<evidence type="ECO:0000256" key="2">
    <source>
        <dbReference type="ARBA" id="ARBA00022763"/>
    </source>
</evidence>
<feature type="domain" description="UvrC family homology region profile" evidence="10">
    <location>
        <begin position="254"/>
        <end position="476"/>
    </location>
</feature>
<reference evidence="12 14" key="3">
    <citation type="submission" date="2019-05" db="EMBL/GenBank/DDBJ databases">
        <title>Arcobacter cibarius and Arcobacter thereius providing challenges in identification an antibiotic susceptibility and Quinolone resistance.</title>
        <authorList>
            <person name="Busch A."/>
            <person name="Hanel I."/>
            <person name="Hotzel H."/>
            <person name="Tomaso H."/>
        </authorList>
    </citation>
    <scope>NUCLEOTIDE SEQUENCE [LARGE SCALE GENOMIC DNA]</scope>
    <source>
        <strain evidence="12 14">17CS1191_2</strain>
    </source>
</reference>
<dbReference type="STRING" id="544718.AAX25_01830"/>
<dbReference type="InterPro" id="IPR038476">
    <property type="entry name" value="UvrC_RNase_H_dom_sf"/>
</dbReference>
<reference evidence="11" key="2">
    <citation type="submission" date="2015-05" db="EMBL/GenBank/DDBJ databases">
        <authorList>
            <person name="Wang D.B."/>
            <person name="Wang M."/>
        </authorList>
    </citation>
    <scope>NUCLEOTIDE SEQUENCE [LARGE SCALE GENOMIC DNA]</scope>
    <source>
        <strain evidence="11">DU22</strain>
    </source>
</reference>
<dbReference type="InterPro" id="IPR035901">
    <property type="entry name" value="GIY-YIG_endonuc_sf"/>
</dbReference>
<dbReference type="SUPFAM" id="SSF82771">
    <property type="entry name" value="GIY-YIG endonuclease"/>
    <property type="match status" value="1"/>
</dbReference>
<dbReference type="InterPro" id="IPR001162">
    <property type="entry name" value="UvrC_RNase_H_dom"/>
</dbReference>
<feature type="domain" description="UVR" evidence="8">
    <location>
        <begin position="203"/>
        <end position="238"/>
    </location>
</feature>
<comment type="subunit">
    <text evidence="7">Interacts with UvrB in an incision complex.</text>
</comment>
<dbReference type="FunFam" id="3.40.1440.10:FF:000001">
    <property type="entry name" value="UvrABC system protein C"/>
    <property type="match status" value="1"/>
</dbReference>
<dbReference type="PANTHER" id="PTHR30562">
    <property type="entry name" value="UVRC/OXIDOREDUCTASE"/>
    <property type="match status" value="1"/>
</dbReference>
<keyword evidence="3 7" id="KW-0228">DNA excision</keyword>
<dbReference type="InterPro" id="IPR000305">
    <property type="entry name" value="GIY-YIG_endonuc"/>
</dbReference>
<evidence type="ECO:0000256" key="6">
    <source>
        <dbReference type="ARBA" id="ARBA00023236"/>
    </source>
</evidence>
<keyword evidence="1 7" id="KW-0963">Cytoplasm</keyword>
<dbReference type="InterPro" id="IPR036876">
    <property type="entry name" value="UVR_dom_sf"/>
</dbReference>
<dbReference type="Pfam" id="PF02151">
    <property type="entry name" value="UVR"/>
    <property type="match status" value="1"/>
</dbReference>
<dbReference type="HAMAP" id="MF_00203">
    <property type="entry name" value="UvrC"/>
    <property type="match status" value="1"/>
</dbReference>
<evidence type="ECO:0000256" key="1">
    <source>
        <dbReference type="ARBA" id="ARBA00022490"/>
    </source>
</evidence>
<dbReference type="Gene3D" id="3.40.1440.10">
    <property type="entry name" value="GIY-YIG endonuclease"/>
    <property type="match status" value="1"/>
</dbReference>
<dbReference type="Gene3D" id="4.10.860.10">
    <property type="entry name" value="UVR domain"/>
    <property type="match status" value="1"/>
</dbReference>
<dbReference type="Proteomes" id="UP000308001">
    <property type="component" value="Unassembled WGS sequence"/>
</dbReference>
<dbReference type="GO" id="GO:0006289">
    <property type="term" value="P:nucleotide-excision repair"/>
    <property type="evidence" value="ECO:0007669"/>
    <property type="project" value="UniProtKB-UniRule"/>
</dbReference>
<proteinExistence type="inferred from homology"/>
<dbReference type="SUPFAM" id="SSF46600">
    <property type="entry name" value="C-terminal UvrC-binding domain of UvrB"/>
    <property type="match status" value="1"/>
</dbReference>
<evidence type="ECO:0000256" key="5">
    <source>
        <dbReference type="ARBA" id="ARBA00023204"/>
    </source>
</evidence>
<name>A0A1C0B442_9BACT</name>
<organism evidence="11 13">
    <name type="scientific">Aliarcobacter thereius</name>
    <dbReference type="NCBI Taxonomy" id="544718"/>
    <lineage>
        <taxon>Bacteria</taxon>
        <taxon>Pseudomonadati</taxon>
        <taxon>Campylobacterota</taxon>
        <taxon>Epsilonproteobacteria</taxon>
        <taxon>Campylobacterales</taxon>
        <taxon>Arcobacteraceae</taxon>
        <taxon>Aliarcobacter</taxon>
    </lineage>
</organism>
<evidence type="ECO:0000259" key="10">
    <source>
        <dbReference type="PROSITE" id="PS50165"/>
    </source>
</evidence>
<dbReference type="NCBIfam" id="TIGR00194">
    <property type="entry name" value="uvrC"/>
    <property type="match status" value="1"/>
</dbReference>
<evidence type="ECO:0000256" key="4">
    <source>
        <dbReference type="ARBA" id="ARBA00022881"/>
    </source>
</evidence>
<dbReference type="InterPro" id="IPR010994">
    <property type="entry name" value="RuvA_2-like"/>
</dbReference>
<dbReference type="PANTHER" id="PTHR30562:SF1">
    <property type="entry name" value="UVRABC SYSTEM PROTEIN C"/>
    <property type="match status" value="1"/>
</dbReference>
<dbReference type="GO" id="GO:0009380">
    <property type="term" value="C:excinuclease repair complex"/>
    <property type="evidence" value="ECO:0007669"/>
    <property type="project" value="InterPro"/>
</dbReference>
<dbReference type="AlphaFoldDB" id="A0A1C0B442"/>
<reference evidence="13" key="1">
    <citation type="submission" date="2015-05" db="EMBL/GenBank/DDBJ databases">
        <authorList>
            <person name="Rovetto F."/>
            <person name="Cocolin L."/>
            <person name="Illeghems K."/>
            <person name="Van Nieuwerburgh F."/>
            <person name="Houf K."/>
        </authorList>
    </citation>
    <scope>NUCLEOTIDE SEQUENCE [LARGE SCALE GENOMIC DNA]</scope>
    <source>
        <strain evidence="13">DU22</strain>
    </source>
</reference>
<comment type="similarity">
    <text evidence="7">Belongs to the UvrC family.</text>
</comment>
<dbReference type="CDD" id="cd10434">
    <property type="entry name" value="GIY-YIG_UvrC_Cho"/>
    <property type="match status" value="1"/>
</dbReference>
<dbReference type="PROSITE" id="PS50165">
    <property type="entry name" value="UVRC"/>
    <property type="match status" value="1"/>
</dbReference>
<keyword evidence="6 7" id="KW-0742">SOS response</keyword>
<evidence type="ECO:0000313" key="13">
    <source>
        <dbReference type="Proteomes" id="UP000093281"/>
    </source>
</evidence>
<dbReference type="PATRIC" id="fig|544718.43.peg.1794"/>
<sequence>MNLEEKLKQLPNQAGVYQYFDQNGHLLYIGKAKNLKNRVKSYFRFTPKLEANIDLSPRIFKMISETISLEWIIVPNEHDALILENSLIKQLKPKYNVLLRDDKTYPYIYVDLNEDFPRLEITRKIEKGKNIKYFGPYSSGAKDMLDSIYEIIPLVQKKSCIKSNKACLFFQIGKCLAPCEDKIDKKDYKKLLDDALTYIYNKSKLINKLKEKMEFYSNNFRFEEALNIRDRIKTIEKSQIKTAIDLTTNDDLDIFAIKFSSRKAVLVKMFIRDGKLASSSYDFIKMSSDLEFDLEEAYKRSIINYYSNELPIVPKEILLADEILELEDIEDFLQKKFNKKIKIINPKIDKKASIIKIALNNCDELLRLENLKDENSIYRDIKELFSLSVEPNYIEVFDNSHFMGQARVGGMIVWDKELESFNKKEYRNYNLESLDEYSQMKEVLYRRVESFSKSSPPDLWIIDGGSTLLKLAFEIVSSIGVNLDIIAISKQKVDAKAYRAKGNAKDIVHFKQNKEIKSLALLTSDKRLQFIQRLRDEAHRFAISFHKKQKRKEDKEISLLQIKGIGEAKIKKLLLYFGEFQKIRDASFEDLKSVLNEKDAENLIEYFTKEKSGEDSTR</sequence>
<dbReference type="InterPro" id="IPR047296">
    <property type="entry name" value="GIY-YIG_UvrC_Cho"/>
</dbReference>
<dbReference type="Proteomes" id="UP000093281">
    <property type="component" value="Unassembled WGS sequence"/>
</dbReference>
<evidence type="ECO:0000313" key="12">
    <source>
        <dbReference type="EMBL" id="TLS71428.1"/>
    </source>
</evidence>
<protein>
    <recommendedName>
        <fullName evidence="7">UvrABC system protein C</fullName>
        <shortName evidence="7">Protein UvrC</shortName>
    </recommendedName>
    <alternativeName>
        <fullName evidence="7">Excinuclease ABC subunit C</fullName>
    </alternativeName>
</protein>
<dbReference type="PROSITE" id="PS50164">
    <property type="entry name" value="GIY_YIG"/>
    <property type="match status" value="1"/>
</dbReference>